<comment type="caution">
    <text evidence="2">The sequence shown here is derived from an EMBL/GenBank/DDBJ whole genome shotgun (WGS) entry which is preliminary data.</text>
</comment>
<dbReference type="PANTHER" id="PTHR37835:SF1">
    <property type="entry name" value="ALPHA-CLOSTRIPAIN"/>
    <property type="match status" value="1"/>
</dbReference>
<gene>
    <name evidence="2" type="ORF">EDD57_10318</name>
</gene>
<evidence type="ECO:0000256" key="1">
    <source>
        <dbReference type="SAM" id="SignalP"/>
    </source>
</evidence>
<dbReference type="OrthoDB" id="5507507at2"/>
<accession>A0A4R2S1V2</accession>
<keyword evidence="3" id="KW-1185">Reference proteome</keyword>
<dbReference type="RefSeq" id="WP_131847692.1">
    <property type="nucleotide sequence ID" value="NZ_SLXV01000003.1"/>
</dbReference>
<feature type="signal peptide" evidence="1">
    <location>
        <begin position="1"/>
        <end position="25"/>
    </location>
</feature>
<proteinExistence type="predicted"/>
<name>A0A4R2S1V2_9BACL</name>
<feature type="chain" id="PRO_5020972411" evidence="1">
    <location>
        <begin position="26"/>
        <end position="618"/>
    </location>
</feature>
<organism evidence="2 3">
    <name type="scientific">Baia soyae</name>
    <dbReference type="NCBI Taxonomy" id="1544746"/>
    <lineage>
        <taxon>Bacteria</taxon>
        <taxon>Bacillati</taxon>
        <taxon>Bacillota</taxon>
        <taxon>Bacilli</taxon>
        <taxon>Bacillales</taxon>
        <taxon>Thermoactinomycetaceae</taxon>
        <taxon>Baia</taxon>
    </lineage>
</organism>
<dbReference type="InterPro" id="IPR005077">
    <property type="entry name" value="Peptidase_C11"/>
</dbReference>
<keyword evidence="1" id="KW-0732">Signal</keyword>
<dbReference type="PANTHER" id="PTHR37835">
    <property type="entry name" value="ALPHA-CLOSTRIPAIN"/>
    <property type="match status" value="1"/>
</dbReference>
<evidence type="ECO:0000313" key="3">
    <source>
        <dbReference type="Proteomes" id="UP000294746"/>
    </source>
</evidence>
<dbReference type="AlphaFoldDB" id="A0A4R2S1V2"/>
<evidence type="ECO:0000313" key="2">
    <source>
        <dbReference type="EMBL" id="TCP70205.1"/>
    </source>
</evidence>
<protein>
    <submittedName>
        <fullName evidence="2">Cysteine peptidase C11 family protein</fullName>
    </submittedName>
</protein>
<dbReference type="Gene3D" id="3.40.50.11970">
    <property type="match status" value="1"/>
</dbReference>
<sequence length="618" mass="67864">MKFSKVMLAGALTLLSVVPPTVSSAAPAPKSDYTLMVYMVGSDLESGGNYASTDLKEMMKVGSTKNVNVVVETGGSNDWANGKISNKENQRWLVKKNDIQNVGNIGDKNMGKSESLTDFIDWSMEKYPAKKYGIVLWNHGGGSVAGYGADEKHDYDALTLSELQKAFDKSQAKTNKFDMIGFDACLMGNVEVAKLLQPYGKYLVASEELEPVHGWDYTPFLKTLTTSSKKTGDVVGKVIADAYVKQSEDFGTEDDITLSVVDMDKTLDITKKVESLAKKLQSDMEDDEALQAIAKARFRSEDYGGSGGAGDTDMVDIVDLADQLSSLYPKETKALISSVEKSVIYNINSLGNPRANGLSIYFPSEDRPSFKSNVVKYDKNNFSETYEKFLKGYVDQLLSESKGIKSEKLPLKKSVLTQATTGFEVKVSPEDASSLVNVKGIVGQYEAGSTSKIRVLGADNSHVKLDEKTGIIKGQWNQGWPMLSGQMVPMFMTNQTDQQANYVIPVKINGEKMELVVLQNKQANTYDILGAWRGVDPKTGVPDRNLHQVKEGDKIAPLYPTIDKKTNERGMVDGEEFTAGKTVSLQWQGLPKNPNFLYGFDLTSFAQNHSISDFTAIK</sequence>
<reference evidence="2 3" key="1">
    <citation type="submission" date="2019-03" db="EMBL/GenBank/DDBJ databases">
        <title>Genomic Encyclopedia of Type Strains, Phase IV (KMG-IV): sequencing the most valuable type-strain genomes for metagenomic binning, comparative biology and taxonomic classification.</title>
        <authorList>
            <person name="Goeker M."/>
        </authorList>
    </citation>
    <scope>NUCLEOTIDE SEQUENCE [LARGE SCALE GENOMIC DNA]</scope>
    <source>
        <strain evidence="2 3">DSM 46831</strain>
    </source>
</reference>
<dbReference type="Proteomes" id="UP000294746">
    <property type="component" value="Unassembled WGS sequence"/>
</dbReference>
<dbReference type="Pfam" id="PF03415">
    <property type="entry name" value="Peptidase_C11"/>
    <property type="match status" value="1"/>
</dbReference>
<dbReference type="EMBL" id="SLXV01000003">
    <property type="protein sequence ID" value="TCP70205.1"/>
    <property type="molecule type" value="Genomic_DNA"/>
</dbReference>